<dbReference type="GeneTree" id="ENSGT00510000046608"/>
<dbReference type="FunFam" id="1.25.40.570:FF:000005">
    <property type="entry name" value="26S proteasome regulatory subunit N7"/>
    <property type="match status" value="1"/>
</dbReference>
<dbReference type="InterPro" id="IPR049549">
    <property type="entry name" value="RPN7_PSMD6_C"/>
</dbReference>
<keyword evidence="7" id="KW-1185">Reference proteome</keyword>
<reference evidence="6" key="2">
    <citation type="submission" date="2025-08" db="UniProtKB">
        <authorList>
            <consortium name="Ensembl"/>
        </authorList>
    </citation>
    <scope>IDENTIFICATION</scope>
</reference>
<dbReference type="PROSITE" id="PS50250">
    <property type="entry name" value="PCI"/>
    <property type="match status" value="1"/>
</dbReference>
<dbReference type="InterPro" id="IPR019585">
    <property type="entry name" value="Rpn7/CSN1"/>
</dbReference>
<sequence>MPLENLEEEGLPKNPDLRIAQLKFLLTIDRHRDDVKVKEELMEAVKQNNMAPYYETLCKELKWQVDTDLLSKMKKANEEELKRLDDVLEDAEKNLGESEIRDAMMAKAEYLIRIGDKEGALTAFRKTYDKTVALGHRLDIVFYLLRIGLFYMDNDLITRNTEKAKSLIEEGGDWDRRNRLKVYQGLYCVAIRDFKQAAELFLDTVSTFTSYELMDYKTFVTYTVYVRLAFAPHYRYYVREMRIHAYSQLLESYRSLTLGYMAEAFGVSVEFIDQELSRFIAAGRLHCKIDKVNEIVETNRPDSKNWQYQETIKKGDLLLNRVQKLSRVINM</sequence>
<evidence type="ECO:0000256" key="2">
    <source>
        <dbReference type="ARBA" id="ARBA00014932"/>
    </source>
</evidence>
<dbReference type="GO" id="GO:0005838">
    <property type="term" value="C:proteasome regulatory particle"/>
    <property type="evidence" value="ECO:0007669"/>
    <property type="project" value="TreeGrafter"/>
</dbReference>
<keyword evidence="4" id="KW-0175">Coiled coil</keyword>
<evidence type="ECO:0000256" key="4">
    <source>
        <dbReference type="SAM" id="Coils"/>
    </source>
</evidence>
<evidence type="ECO:0000256" key="1">
    <source>
        <dbReference type="ARBA" id="ARBA00005717"/>
    </source>
</evidence>
<dbReference type="InterPro" id="IPR000717">
    <property type="entry name" value="PCI_dom"/>
</dbReference>
<feature type="coiled-coil region" evidence="4">
    <location>
        <begin position="28"/>
        <end position="101"/>
    </location>
</feature>
<reference evidence="6" key="3">
    <citation type="submission" date="2025-09" db="UniProtKB">
        <authorList>
            <consortium name="Ensembl"/>
        </authorList>
    </citation>
    <scope>IDENTIFICATION</scope>
</reference>
<dbReference type="Proteomes" id="UP000694620">
    <property type="component" value="Chromosome 18"/>
</dbReference>
<dbReference type="Gene3D" id="1.25.40.570">
    <property type="match status" value="2"/>
</dbReference>
<comment type="similarity">
    <text evidence="1">Belongs to the proteasome subunit S10 family.</text>
</comment>
<dbReference type="PANTHER" id="PTHR14145">
    <property type="entry name" value="26S PROTESOME SUBUNIT 6"/>
    <property type="match status" value="1"/>
</dbReference>
<dbReference type="SUPFAM" id="SSF48452">
    <property type="entry name" value="TPR-like"/>
    <property type="match status" value="1"/>
</dbReference>
<feature type="domain" description="PCI" evidence="5">
    <location>
        <begin position="116"/>
        <end position="303"/>
    </location>
</feature>
<gene>
    <name evidence="6" type="primary">PSMD6</name>
    <name evidence="6" type="synonym">psmd6</name>
</gene>
<dbReference type="PANTHER" id="PTHR14145:SF1">
    <property type="entry name" value="26S PROTEASOME NON-ATPASE REGULATORY SUBUNIT 6"/>
    <property type="match status" value="1"/>
</dbReference>
<evidence type="ECO:0000313" key="6">
    <source>
        <dbReference type="Ensembl" id="ENSECRP00000022518.1"/>
    </source>
</evidence>
<dbReference type="Ensembl" id="ENSECRT00000022998.1">
    <property type="protein sequence ID" value="ENSECRP00000022518.1"/>
    <property type="gene ID" value="ENSECRG00000015115.1"/>
</dbReference>
<name>A0A8C4XDB8_ERPCA</name>
<evidence type="ECO:0000256" key="3">
    <source>
        <dbReference type="ARBA" id="ARBA00022942"/>
    </source>
</evidence>
<organism evidence="6 7">
    <name type="scientific">Erpetoichthys calabaricus</name>
    <name type="common">Rope fish</name>
    <name type="synonym">Calamoichthys calabaricus</name>
    <dbReference type="NCBI Taxonomy" id="27687"/>
    <lineage>
        <taxon>Eukaryota</taxon>
        <taxon>Metazoa</taxon>
        <taxon>Chordata</taxon>
        <taxon>Craniata</taxon>
        <taxon>Vertebrata</taxon>
        <taxon>Euteleostomi</taxon>
        <taxon>Actinopterygii</taxon>
        <taxon>Polypteriformes</taxon>
        <taxon>Polypteridae</taxon>
        <taxon>Erpetoichthys</taxon>
    </lineage>
</organism>
<dbReference type="InterPro" id="IPR045135">
    <property type="entry name" value="Rpn7_N"/>
</dbReference>
<protein>
    <recommendedName>
        <fullName evidence="2">26S proteasome non-ATPase regulatory subunit 6</fullName>
    </recommendedName>
</protein>
<dbReference type="InterPro" id="IPR036390">
    <property type="entry name" value="WH_DNA-bd_sf"/>
</dbReference>
<keyword evidence="3" id="KW-0647">Proteasome</keyword>
<dbReference type="AlphaFoldDB" id="A0A8C4XDB8"/>
<dbReference type="Pfam" id="PF01399">
    <property type="entry name" value="PCI"/>
    <property type="match status" value="1"/>
</dbReference>
<dbReference type="InterPro" id="IPR011990">
    <property type="entry name" value="TPR-like_helical_dom_sf"/>
</dbReference>
<dbReference type="SUPFAM" id="SSF46785">
    <property type="entry name" value="Winged helix' DNA-binding domain"/>
    <property type="match status" value="1"/>
</dbReference>
<proteinExistence type="inferred from homology"/>
<accession>A0A8C4XDB8</accession>
<dbReference type="SMART" id="SM00088">
    <property type="entry name" value="PINT"/>
    <property type="match status" value="1"/>
</dbReference>
<reference evidence="6" key="1">
    <citation type="submission" date="2021-06" db="EMBL/GenBank/DDBJ databases">
        <authorList>
            <consortium name="Wellcome Sanger Institute Data Sharing"/>
        </authorList>
    </citation>
    <scope>NUCLEOTIDE SEQUENCE [LARGE SCALE GENOMIC DNA]</scope>
</reference>
<dbReference type="Pfam" id="PF10602">
    <property type="entry name" value="RPN7"/>
    <property type="match status" value="1"/>
</dbReference>
<evidence type="ECO:0000259" key="5">
    <source>
        <dbReference type="PROSITE" id="PS50250"/>
    </source>
</evidence>
<evidence type="ECO:0000313" key="7">
    <source>
        <dbReference type="Proteomes" id="UP000694620"/>
    </source>
</evidence>
<dbReference type="GO" id="GO:0043161">
    <property type="term" value="P:proteasome-mediated ubiquitin-dependent protein catabolic process"/>
    <property type="evidence" value="ECO:0007669"/>
    <property type="project" value="TreeGrafter"/>
</dbReference>
<dbReference type="Pfam" id="PF21154">
    <property type="entry name" value="RPN7_PSMD6_C"/>
    <property type="match status" value="1"/>
</dbReference>